<dbReference type="Gene3D" id="3.40.630.30">
    <property type="match status" value="1"/>
</dbReference>
<dbReference type="InterPro" id="IPR050832">
    <property type="entry name" value="Bact_Acetyltransf"/>
</dbReference>
<comment type="caution">
    <text evidence="4">The sequence shown here is derived from an EMBL/GenBank/DDBJ whole genome shotgun (WGS) entry which is preliminary data.</text>
</comment>
<dbReference type="InterPro" id="IPR016181">
    <property type="entry name" value="Acyl_CoA_acyltransferase"/>
</dbReference>
<evidence type="ECO:0000313" key="5">
    <source>
        <dbReference type="Proteomes" id="UP000233491"/>
    </source>
</evidence>
<evidence type="ECO:0000313" key="4">
    <source>
        <dbReference type="EMBL" id="PKR87703.1"/>
    </source>
</evidence>
<feature type="domain" description="N-acetyltransferase" evidence="3">
    <location>
        <begin position="5"/>
        <end position="159"/>
    </location>
</feature>
<keyword evidence="1 4" id="KW-0808">Transferase</keyword>
<gene>
    <name evidence="4" type="ORF">CXZ10_18425</name>
</gene>
<sequence length="162" mass="17957">MIEQPLIRPAIDADGAGIARLIAAVFGEYEGCPFVIADFPELAAPASHYQRRGGRLFVAEHGGAIVGSFAVSSPDGDGVFEINKVYLDRRQRGSGLAQRLYATAIEEVVRRGGRTLKLWSDTRFLSGHRFYEKLGFARQPVVRFVPDATDCWELAYRLELGR</sequence>
<dbReference type="EMBL" id="PJNW01000016">
    <property type="protein sequence ID" value="PKR87703.1"/>
    <property type="molecule type" value="Genomic_DNA"/>
</dbReference>
<dbReference type="AlphaFoldDB" id="A0A1I4TVK0"/>
<dbReference type="PROSITE" id="PS51186">
    <property type="entry name" value="GNAT"/>
    <property type="match status" value="1"/>
</dbReference>
<dbReference type="CDD" id="cd04301">
    <property type="entry name" value="NAT_SF"/>
    <property type="match status" value="1"/>
</dbReference>
<dbReference type="InterPro" id="IPR000182">
    <property type="entry name" value="GNAT_dom"/>
</dbReference>
<proteinExistence type="predicted"/>
<dbReference type="OrthoDB" id="9799681at2"/>
<dbReference type="GO" id="GO:0016747">
    <property type="term" value="F:acyltransferase activity, transferring groups other than amino-acyl groups"/>
    <property type="evidence" value="ECO:0007669"/>
    <property type="project" value="InterPro"/>
</dbReference>
<keyword evidence="2" id="KW-0012">Acyltransferase</keyword>
<dbReference type="Pfam" id="PF00583">
    <property type="entry name" value="Acetyltransf_1"/>
    <property type="match status" value="1"/>
</dbReference>
<dbReference type="PANTHER" id="PTHR43877:SF2">
    <property type="entry name" value="AMINOALKYLPHOSPHONATE N-ACETYLTRANSFERASE-RELATED"/>
    <property type="match status" value="1"/>
</dbReference>
<dbReference type="RefSeq" id="WP_101290827.1">
    <property type="nucleotide sequence ID" value="NZ_FOUQ01000006.1"/>
</dbReference>
<evidence type="ECO:0000259" key="3">
    <source>
        <dbReference type="PROSITE" id="PS51186"/>
    </source>
</evidence>
<accession>A0A1I4TVK0</accession>
<reference evidence="4 5" key="1">
    <citation type="submission" date="2017-12" db="EMBL/GenBank/DDBJ databases">
        <title>Anaerobic carbon monoxide metabolism by Pleomorphomonas carboxyditropha sp. nov., a new mesophilic hydrogenogenic carboxidotroph.</title>
        <authorList>
            <person name="Esquivel-Elizondo S."/>
            <person name="Krajmalnik-Brown R."/>
        </authorList>
    </citation>
    <scope>NUCLEOTIDE SEQUENCE [LARGE SCALE GENOMIC DNA]</scope>
    <source>
        <strain evidence="4 5">R5-392</strain>
    </source>
</reference>
<keyword evidence="5" id="KW-1185">Reference proteome</keyword>
<organism evidence="4 5">
    <name type="scientific">Pleomorphomonas diazotrophica</name>
    <dbReference type="NCBI Taxonomy" id="1166257"/>
    <lineage>
        <taxon>Bacteria</taxon>
        <taxon>Pseudomonadati</taxon>
        <taxon>Pseudomonadota</taxon>
        <taxon>Alphaproteobacteria</taxon>
        <taxon>Hyphomicrobiales</taxon>
        <taxon>Pleomorphomonadaceae</taxon>
        <taxon>Pleomorphomonas</taxon>
    </lineage>
</organism>
<evidence type="ECO:0000256" key="1">
    <source>
        <dbReference type="ARBA" id="ARBA00022679"/>
    </source>
</evidence>
<dbReference type="PANTHER" id="PTHR43877">
    <property type="entry name" value="AMINOALKYLPHOSPHONATE N-ACETYLTRANSFERASE-RELATED-RELATED"/>
    <property type="match status" value="1"/>
</dbReference>
<evidence type="ECO:0000256" key="2">
    <source>
        <dbReference type="ARBA" id="ARBA00023315"/>
    </source>
</evidence>
<protein>
    <submittedName>
        <fullName evidence="4">GNAT family N-acetyltransferase</fullName>
    </submittedName>
</protein>
<name>A0A1I4TVK0_9HYPH</name>
<dbReference type="SUPFAM" id="SSF55729">
    <property type="entry name" value="Acyl-CoA N-acyltransferases (Nat)"/>
    <property type="match status" value="1"/>
</dbReference>
<dbReference type="Proteomes" id="UP000233491">
    <property type="component" value="Unassembled WGS sequence"/>
</dbReference>